<feature type="transmembrane region" description="Helical" evidence="1">
    <location>
        <begin position="41"/>
        <end position="63"/>
    </location>
</feature>
<organism evidence="2 3">
    <name type="scientific">Cohnella cellulosilytica</name>
    <dbReference type="NCBI Taxonomy" id="986710"/>
    <lineage>
        <taxon>Bacteria</taxon>
        <taxon>Bacillati</taxon>
        <taxon>Bacillota</taxon>
        <taxon>Bacilli</taxon>
        <taxon>Bacillales</taxon>
        <taxon>Paenibacillaceae</taxon>
        <taxon>Cohnella</taxon>
    </lineage>
</organism>
<evidence type="ECO:0000256" key="1">
    <source>
        <dbReference type="SAM" id="Phobius"/>
    </source>
</evidence>
<reference evidence="3" key="1">
    <citation type="journal article" date="2019" name="Int. J. Syst. Evol. Microbiol.">
        <title>The Global Catalogue of Microorganisms (GCM) 10K type strain sequencing project: providing services to taxonomists for standard genome sequencing and annotation.</title>
        <authorList>
            <consortium name="The Broad Institute Genomics Platform"/>
            <consortium name="The Broad Institute Genome Sequencing Center for Infectious Disease"/>
            <person name="Wu L."/>
            <person name="Ma J."/>
        </authorList>
    </citation>
    <scope>NUCLEOTIDE SEQUENCE [LARGE SCALE GENOMIC DNA]</scope>
    <source>
        <strain evidence="3">KCTC 12907</strain>
    </source>
</reference>
<evidence type="ECO:0000313" key="3">
    <source>
        <dbReference type="Proteomes" id="UP001596378"/>
    </source>
</evidence>
<comment type="caution">
    <text evidence="2">The sequence shown here is derived from an EMBL/GenBank/DDBJ whole genome shotgun (WGS) entry which is preliminary data.</text>
</comment>
<feature type="transmembrane region" description="Helical" evidence="1">
    <location>
        <begin position="75"/>
        <end position="98"/>
    </location>
</feature>
<feature type="transmembrane region" description="Helical" evidence="1">
    <location>
        <begin position="104"/>
        <end position="121"/>
    </location>
</feature>
<keyword evidence="1" id="KW-1133">Transmembrane helix</keyword>
<keyword evidence="1" id="KW-0472">Membrane</keyword>
<accession>A0ABW2FMQ8</accession>
<evidence type="ECO:0000313" key="2">
    <source>
        <dbReference type="EMBL" id="MFC7153184.1"/>
    </source>
</evidence>
<evidence type="ECO:0008006" key="4">
    <source>
        <dbReference type="Google" id="ProtNLM"/>
    </source>
</evidence>
<dbReference type="EMBL" id="JBHTAI010000031">
    <property type="protein sequence ID" value="MFC7153184.1"/>
    <property type="molecule type" value="Genomic_DNA"/>
</dbReference>
<dbReference type="RefSeq" id="WP_378051870.1">
    <property type="nucleotide sequence ID" value="NZ_JBHMDN010000038.1"/>
</dbReference>
<dbReference type="Proteomes" id="UP001596378">
    <property type="component" value="Unassembled WGS sequence"/>
</dbReference>
<name>A0ABW2FMQ8_9BACL</name>
<protein>
    <recommendedName>
        <fullName evidence="4">MFS transporter</fullName>
    </recommendedName>
</protein>
<proteinExistence type="predicted"/>
<keyword evidence="3" id="KW-1185">Reference proteome</keyword>
<sequence>MTSIRSSFASKMISAFATSALFAFYIETAYPDSGGDYGSLLIPAFFIAYAYVSLLVFPFSLLVDKWTKSIRHGAVSALGRVLLSVMPAAIAAGALFLFGARAGSGTLALYGMVLMFAYYAIDDLVSRLESKYRTNKAA</sequence>
<keyword evidence="1" id="KW-0812">Transmembrane</keyword>
<gene>
    <name evidence="2" type="ORF">ACFQMJ_32075</name>
</gene>